<dbReference type="Proteomes" id="UP001202134">
    <property type="component" value="Unassembled WGS sequence"/>
</dbReference>
<accession>A0ABT0KPY4</accession>
<dbReference type="InterPro" id="IPR029063">
    <property type="entry name" value="SAM-dependent_MTases_sf"/>
</dbReference>
<evidence type="ECO:0000313" key="2">
    <source>
        <dbReference type="Proteomes" id="UP001202134"/>
    </source>
</evidence>
<comment type="caution">
    <text evidence="1">The sequence shown here is derived from an EMBL/GenBank/DDBJ whole genome shotgun (WGS) entry which is preliminary data.</text>
</comment>
<dbReference type="PIRSF" id="PIRSF028234">
    <property type="entry name" value="UCP028234"/>
    <property type="match status" value="1"/>
</dbReference>
<dbReference type="PANTHER" id="PTHR38451:SF1">
    <property type="entry name" value="TRNA (ADENINE(22)-N(1))-METHYLTRANSFERASE"/>
    <property type="match status" value="1"/>
</dbReference>
<gene>
    <name evidence="1" type="ORF">L2737_11260</name>
</gene>
<evidence type="ECO:0000313" key="1">
    <source>
        <dbReference type="EMBL" id="MCL1045903.1"/>
    </source>
</evidence>
<sequence length="245" mass="27886">MKLSKRLQQLDDMVLSGYDHIWDCCCDHGFLGGALLMRQAAPNIHFVDIVVELMNELEQKLVRLNSSSKLKPTVQSNWFTHCIDVAKLPLDKYCGKHLVIIAGVGGDLISEFIQSIHHNYPKLNIDFLLCPVHHQFKLRQALISINCSLKNEALIQENQRFYEIIHASNLQQGVDREDKVQQSGQLQPVSAVGTQIWQANTAENINVSQQYLQKILSHYQRIQLDPNANVQHIIDAYQSVDIATH</sequence>
<keyword evidence="2" id="KW-1185">Reference proteome</keyword>
<name>A0ABT0KPY4_9GAMM</name>
<dbReference type="RefSeq" id="WP_248955757.1">
    <property type="nucleotide sequence ID" value="NZ_JAKIKU010000005.1"/>
</dbReference>
<reference evidence="1 2" key="1">
    <citation type="submission" date="2022-01" db="EMBL/GenBank/DDBJ databases">
        <title>Whole genome-based taxonomy of the Shewanellaceae.</title>
        <authorList>
            <person name="Martin-Rodriguez A.J."/>
        </authorList>
    </citation>
    <scope>NUCLEOTIDE SEQUENCE [LARGE SCALE GENOMIC DNA]</scope>
    <source>
        <strain evidence="1 2">DSM 24955</strain>
    </source>
</reference>
<organism evidence="1 2">
    <name type="scientific">Shewanella electrodiphila</name>
    <dbReference type="NCBI Taxonomy" id="934143"/>
    <lineage>
        <taxon>Bacteria</taxon>
        <taxon>Pseudomonadati</taxon>
        <taxon>Pseudomonadota</taxon>
        <taxon>Gammaproteobacteria</taxon>
        <taxon>Alteromonadales</taxon>
        <taxon>Shewanellaceae</taxon>
        <taxon>Shewanella</taxon>
    </lineage>
</organism>
<proteinExistence type="predicted"/>
<dbReference type="Gene3D" id="3.40.50.150">
    <property type="entry name" value="Vaccinia Virus protein VP39"/>
    <property type="match status" value="1"/>
</dbReference>
<dbReference type="EMBL" id="JAKIKU010000005">
    <property type="protein sequence ID" value="MCL1045903.1"/>
    <property type="molecule type" value="Genomic_DNA"/>
</dbReference>
<dbReference type="Pfam" id="PF12847">
    <property type="entry name" value="Methyltransf_18"/>
    <property type="match status" value="1"/>
</dbReference>
<protein>
    <submittedName>
        <fullName evidence="1">tRNA (Adenine(22)-N(1))-methyltransferase TrmK</fullName>
    </submittedName>
</protein>
<dbReference type="InterPro" id="IPR016876">
    <property type="entry name" value="UCP028234"/>
</dbReference>
<dbReference type="PANTHER" id="PTHR38451">
    <property type="entry name" value="TRNA (ADENINE(22)-N(1))-METHYLTRANSFERASE"/>
    <property type="match status" value="1"/>
</dbReference>